<comment type="pathway">
    <text evidence="9">Cell wall biogenesis.</text>
</comment>
<comment type="subcellular location">
    <subcellularLocation>
        <location evidence="9">Cell membrane</location>
        <topology evidence="9">Single-pass type II membrane protein</topology>
    </subcellularLocation>
</comment>
<protein>
    <recommendedName>
        <fullName evidence="9">Polyisoprenyl-teichoic acid--peptidoglycan teichoic acid transferase TagU</fullName>
        <ecNumber evidence="9">2.7.8.-</ecNumber>
    </recommendedName>
</protein>
<evidence type="ECO:0000313" key="13">
    <source>
        <dbReference type="Proteomes" id="UP001275436"/>
    </source>
</evidence>
<proteinExistence type="inferred from homology"/>
<keyword evidence="2 9" id="KW-1003">Cell membrane</keyword>
<dbReference type="EC" id="2.7.8.-" evidence="9"/>
<evidence type="ECO:0000256" key="5">
    <source>
        <dbReference type="ARBA" id="ARBA00022968"/>
    </source>
</evidence>
<organism evidence="12 13">
    <name type="scientific">Oceanobacillus kimchii</name>
    <dbReference type="NCBI Taxonomy" id="746691"/>
    <lineage>
        <taxon>Bacteria</taxon>
        <taxon>Bacillati</taxon>
        <taxon>Bacillota</taxon>
        <taxon>Bacilli</taxon>
        <taxon>Bacillales</taxon>
        <taxon>Bacillaceae</taxon>
        <taxon>Oceanobacillus</taxon>
    </lineage>
</organism>
<evidence type="ECO:0000256" key="7">
    <source>
        <dbReference type="ARBA" id="ARBA00023136"/>
    </source>
</evidence>
<keyword evidence="4 9" id="KW-0812">Transmembrane</keyword>
<evidence type="ECO:0000256" key="2">
    <source>
        <dbReference type="ARBA" id="ARBA00022475"/>
    </source>
</evidence>
<keyword evidence="3 9" id="KW-0808">Transferase</keyword>
<sequence>MASRTERKHHKKRKKWPFWVGGILLVLLLLISGGIFLIYNQVGAVVDTMHSPLTRDSDPDRQKEINQLYKEKDAVNILLLGVDERDGDLGRSDTMILLSINPNTDKMIMLSIPRDTYVNIPGRGMDKINHAYPFGIIDDIGGPDLSVQTVEETFNLSIHSYIRVNMEGFQQGIDAVGGVTVNNAQAFSSSGYSFQEGQITLDGQEALEYIRMRKQDNRGDLGRNDRQRQVIQAAMNEAASFSSITKAGEILDILGNNVQTDLDMDKLQTLLTNYAGARNNITTMEIEGHGETINGIWYYIVSDEEINRINSEITGHMQQQ</sequence>
<comment type="similarity">
    <text evidence="1 9">Belongs to the LytR/CpsA/Psr (LCP) family.</text>
</comment>
<reference evidence="12 13" key="1">
    <citation type="submission" date="2023-02" db="EMBL/GenBank/DDBJ databases">
        <title>Oceanobacillus kimchii IFOP_LL358 isolated form Alexandrium catenella lab strain.</title>
        <authorList>
            <person name="Gajardo G."/>
            <person name="Ueki S."/>
            <person name="Maruyama F."/>
        </authorList>
    </citation>
    <scope>NUCLEOTIDE SEQUENCE [LARGE SCALE GENOMIC DNA]</scope>
    <source>
        <strain evidence="12 13">IFOP_LL358</strain>
    </source>
</reference>
<dbReference type="RefSeq" id="WP_017797716.1">
    <property type="nucleotide sequence ID" value="NZ_BSKO01000001.1"/>
</dbReference>
<evidence type="ECO:0000256" key="9">
    <source>
        <dbReference type="HAMAP-Rule" id="MF_01140"/>
    </source>
</evidence>
<dbReference type="Gene3D" id="3.40.630.190">
    <property type="entry name" value="LCP protein"/>
    <property type="match status" value="1"/>
</dbReference>
<evidence type="ECO:0000256" key="10">
    <source>
        <dbReference type="SAM" id="Phobius"/>
    </source>
</evidence>
<dbReference type="Pfam" id="PF03816">
    <property type="entry name" value="LytR_cpsA_psr"/>
    <property type="match status" value="1"/>
</dbReference>
<accession>A0ABQ5TM40</accession>
<gene>
    <name evidence="12" type="primary">lytR_1</name>
    <name evidence="9" type="synonym">tagU</name>
    <name evidence="12" type="ORF">MACH08_29760</name>
</gene>
<evidence type="ECO:0000256" key="6">
    <source>
        <dbReference type="ARBA" id="ARBA00022989"/>
    </source>
</evidence>
<keyword evidence="7 9" id="KW-0472">Membrane</keyword>
<feature type="topological domain" description="Cytoplasmic" evidence="9">
    <location>
        <begin position="1"/>
        <end position="15"/>
    </location>
</feature>
<comment type="caution">
    <text evidence="12">The sequence shown here is derived from an EMBL/GenBank/DDBJ whole genome shotgun (WGS) entry which is preliminary data.</text>
</comment>
<feature type="topological domain" description="Extracellular" evidence="9">
    <location>
        <begin position="37"/>
        <end position="320"/>
    </location>
</feature>
<dbReference type="InterPro" id="IPR023734">
    <property type="entry name" value="TagU"/>
</dbReference>
<dbReference type="InterPro" id="IPR050922">
    <property type="entry name" value="LytR/CpsA/Psr_CW_biosynth"/>
</dbReference>
<dbReference type="HAMAP" id="MF_01140">
    <property type="entry name" value="TagU_transferase"/>
    <property type="match status" value="1"/>
</dbReference>
<feature type="transmembrane region" description="Helical" evidence="10">
    <location>
        <begin position="16"/>
        <end position="39"/>
    </location>
</feature>
<name>A0ABQ5TM40_9BACI</name>
<dbReference type="NCBIfam" id="TIGR00350">
    <property type="entry name" value="lytR_cpsA_psr"/>
    <property type="match status" value="1"/>
</dbReference>
<evidence type="ECO:0000256" key="4">
    <source>
        <dbReference type="ARBA" id="ARBA00022692"/>
    </source>
</evidence>
<evidence type="ECO:0000256" key="1">
    <source>
        <dbReference type="ARBA" id="ARBA00006068"/>
    </source>
</evidence>
<feature type="domain" description="Cell envelope-related transcriptional attenuator" evidence="11">
    <location>
        <begin position="91"/>
        <end position="239"/>
    </location>
</feature>
<comment type="function">
    <text evidence="9">May catalyze the final step in cell wall teichoic acid biosynthesis, the transfer of the anionic cell wall polymers (APs) from their lipid-linked precursor to the cell wall peptidoglycan (PG).</text>
</comment>
<keyword evidence="13" id="KW-1185">Reference proteome</keyword>
<dbReference type="Proteomes" id="UP001275436">
    <property type="component" value="Unassembled WGS sequence"/>
</dbReference>
<keyword evidence="6 9" id="KW-1133">Transmembrane helix</keyword>
<keyword evidence="8 9" id="KW-0961">Cell wall biogenesis/degradation</keyword>
<dbReference type="EMBL" id="BSKO01000001">
    <property type="protein sequence ID" value="GLO67192.1"/>
    <property type="molecule type" value="Genomic_DNA"/>
</dbReference>
<evidence type="ECO:0000256" key="8">
    <source>
        <dbReference type="ARBA" id="ARBA00023316"/>
    </source>
</evidence>
<dbReference type="PANTHER" id="PTHR33392:SF6">
    <property type="entry name" value="POLYISOPRENYL-TEICHOIC ACID--PEPTIDOGLYCAN TEICHOIC ACID TRANSFERASE TAGU"/>
    <property type="match status" value="1"/>
</dbReference>
<evidence type="ECO:0000313" key="12">
    <source>
        <dbReference type="EMBL" id="GLO67192.1"/>
    </source>
</evidence>
<evidence type="ECO:0000259" key="11">
    <source>
        <dbReference type="Pfam" id="PF03816"/>
    </source>
</evidence>
<keyword evidence="5 9" id="KW-0735">Signal-anchor</keyword>
<dbReference type="PANTHER" id="PTHR33392">
    <property type="entry name" value="POLYISOPRENYL-TEICHOIC ACID--PEPTIDOGLYCAN TEICHOIC ACID TRANSFERASE TAGU"/>
    <property type="match status" value="1"/>
</dbReference>
<dbReference type="InterPro" id="IPR004474">
    <property type="entry name" value="LytR_CpsA_psr"/>
</dbReference>
<evidence type="ECO:0000256" key="3">
    <source>
        <dbReference type="ARBA" id="ARBA00022679"/>
    </source>
</evidence>